<organism evidence="2 4">
    <name type="scientific">Cedecea neteri</name>
    <dbReference type="NCBI Taxonomy" id="158822"/>
    <lineage>
        <taxon>Bacteria</taxon>
        <taxon>Pseudomonadati</taxon>
        <taxon>Pseudomonadota</taxon>
        <taxon>Gammaproteobacteria</taxon>
        <taxon>Enterobacterales</taxon>
        <taxon>Enterobacteriaceae</taxon>
        <taxon>Cedecea</taxon>
    </lineage>
</organism>
<accession>A0A291E291</accession>
<dbReference type="GO" id="GO:0009289">
    <property type="term" value="C:pilus"/>
    <property type="evidence" value="ECO:0007669"/>
    <property type="project" value="InterPro"/>
</dbReference>
<gene>
    <name evidence="3" type="primary">csoA</name>
    <name evidence="2" type="ORF">CO704_18805</name>
    <name evidence="3" type="ORF">NCTC12120_01051</name>
</gene>
<evidence type="ECO:0000313" key="2">
    <source>
        <dbReference type="EMBL" id="ATF94006.1"/>
    </source>
</evidence>
<dbReference type="InterPro" id="IPR007540">
    <property type="entry name" value="Fimbrial_CS1-type"/>
</dbReference>
<sequence length="173" mass="17600">MKNKLNLLCLGGLLATTFCANAVQRDITVTADIDPTVDVTNADGSPLPSSVAMQYLPGKGLAAHKENIKFWSNKEDKALSVSLANTPALTDANGSNAIPLSVSVNGTKLSTTPITLEYATAFPSGIANGSSTMPLVIAQDNPGPVAAAGSYTGIVSMVVTQATAPAEKPGGNK</sequence>
<proteinExistence type="predicted"/>
<dbReference type="Pfam" id="PF04449">
    <property type="entry name" value="Fimbrial_CS1"/>
    <property type="match status" value="1"/>
</dbReference>
<evidence type="ECO:0000313" key="3">
    <source>
        <dbReference type="EMBL" id="SQA97234.1"/>
    </source>
</evidence>
<dbReference type="Proteomes" id="UP000251197">
    <property type="component" value="Unassembled WGS sequence"/>
</dbReference>
<protein>
    <submittedName>
        <fullName evidence="3">CS1 pilin</fullName>
    </submittedName>
    <submittedName>
        <fullName evidence="2">Fimbrial assembly protein</fullName>
    </submittedName>
</protein>
<keyword evidence="1" id="KW-0732">Signal</keyword>
<dbReference type="EMBL" id="UAVU01000003">
    <property type="protein sequence ID" value="SQA97234.1"/>
    <property type="molecule type" value="Genomic_DNA"/>
</dbReference>
<dbReference type="Proteomes" id="UP000217979">
    <property type="component" value="Chromosome"/>
</dbReference>
<dbReference type="RefSeq" id="WP_061277135.1">
    <property type="nucleotide sequence ID" value="NZ_CP023525.1"/>
</dbReference>
<dbReference type="Gene3D" id="2.60.40.2040">
    <property type="entry name" value="CFA/I fimbrial subunit E, pilin domain"/>
    <property type="match status" value="1"/>
</dbReference>
<evidence type="ECO:0000313" key="5">
    <source>
        <dbReference type="Proteomes" id="UP000251197"/>
    </source>
</evidence>
<evidence type="ECO:0000256" key="1">
    <source>
        <dbReference type="SAM" id="SignalP"/>
    </source>
</evidence>
<reference evidence="2 4" key="1">
    <citation type="submission" date="2017-09" db="EMBL/GenBank/DDBJ databases">
        <title>FDA dAtabase for Regulatory Grade micrObial Sequences (FDA-ARGOS): Supporting development and validation of Infectious Disease Dx tests.</title>
        <authorList>
            <person name="Minogue T."/>
            <person name="Wolcott M."/>
            <person name="Wasieloski L."/>
            <person name="Aguilar W."/>
            <person name="Moore D."/>
            <person name="Tallon L."/>
            <person name="Sadzewicz L."/>
            <person name="Ott S."/>
            <person name="Zhao X."/>
            <person name="Nagaraj S."/>
            <person name="Vavikolanu K."/>
            <person name="Aluvathingal J."/>
            <person name="Nadendla S."/>
            <person name="Sichtig H."/>
        </authorList>
    </citation>
    <scope>NUCLEOTIDE SEQUENCE [LARGE SCALE GENOMIC DNA]</scope>
    <source>
        <strain evidence="2 4">FDAARGOS_392</strain>
    </source>
</reference>
<dbReference type="EMBL" id="CP023525">
    <property type="protein sequence ID" value="ATF94006.1"/>
    <property type="molecule type" value="Genomic_DNA"/>
</dbReference>
<evidence type="ECO:0000313" key="4">
    <source>
        <dbReference type="Proteomes" id="UP000217979"/>
    </source>
</evidence>
<reference evidence="3 5" key="2">
    <citation type="submission" date="2018-06" db="EMBL/GenBank/DDBJ databases">
        <authorList>
            <consortium name="Pathogen Informatics"/>
            <person name="Doyle S."/>
        </authorList>
    </citation>
    <scope>NUCLEOTIDE SEQUENCE [LARGE SCALE GENOMIC DNA]</scope>
    <source>
        <strain evidence="3 5">NCTC12120</strain>
    </source>
</reference>
<name>A0A291E291_9ENTR</name>
<feature type="chain" id="PRO_5044065104" evidence="1">
    <location>
        <begin position="23"/>
        <end position="173"/>
    </location>
</feature>
<dbReference type="AlphaFoldDB" id="A0A291E291"/>
<feature type="signal peptide" evidence="1">
    <location>
        <begin position="1"/>
        <end position="22"/>
    </location>
</feature>